<reference evidence="1" key="1">
    <citation type="journal article" date="2014" name="Front. Microbiol.">
        <title>High frequency of phylogenetically diverse reductive dehalogenase-homologous genes in deep subseafloor sedimentary metagenomes.</title>
        <authorList>
            <person name="Kawai M."/>
            <person name="Futagami T."/>
            <person name="Toyoda A."/>
            <person name="Takaki Y."/>
            <person name="Nishi S."/>
            <person name="Hori S."/>
            <person name="Arai W."/>
            <person name="Tsubouchi T."/>
            <person name="Morono Y."/>
            <person name="Uchiyama I."/>
            <person name="Ito T."/>
            <person name="Fujiyama A."/>
            <person name="Inagaki F."/>
            <person name="Takami H."/>
        </authorList>
    </citation>
    <scope>NUCLEOTIDE SEQUENCE</scope>
    <source>
        <strain evidence="1">Expedition CK06-06</strain>
    </source>
</reference>
<gene>
    <name evidence="1" type="ORF">S06H3_51223</name>
</gene>
<comment type="caution">
    <text evidence="1">The sequence shown here is derived from an EMBL/GenBank/DDBJ whole genome shotgun (WGS) entry which is preliminary data.</text>
</comment>
<accession>X1NWT3</accession>
<feature type="non-terminal residue" evidence="1">
    <location>
        <position position="46"/>
    </location>
</feature>
<sequence length="46" mass="4930">MWRRTLFATTSISVTDNGLASATGDEKTSALTLSAEAFDDEFSISD</sequence>
<dbReference type="EMBL" id="BARV01032494">
    <property type="protein sequence ID" value="GAI34686.1"/>
    <property type="molecule type" value="Genomic_DNA"/>
</dbReference>
<name>X1NWT3_9ZZZZ</name>
<evidence type="ECO:0000313" key="1">
    <source>
        <dbReference type="EMBL" id="GAI34686.1"/>
    </source>
</evidence>
<dbReference type="AlphaFoldDB" id="X1NWT3"/>
<protein>
    <submittedName>
        <fullName evidence="1">Uncharacterized protein</fullName>
    </submittedName>
</protein>
<proteinExistence type="predicted"/>
<organism evidence="1">
    <name type="scientific">marine sediment metagenome</name>
    <dbReference type="NCBI Taxonomy" id="412755"/>
    <lineage>
        <taxon>unclassified sequences</taxon>
        <taxon>metagenomes</taxon>
        <taxon>ecological metagenomes</taxon>
    </lineage>
</organism>